<feature type="repeat" description="ANK" evidence="11">
    <location>
        <begin position="160"/>
        <end position="192"/>
    </location>
</feature>
<dbReference type="PROSITE" id="PS50297">
    <property type="entry name" value="ANK_REP_REGION"/>
    <property type="match status" value="4"/>
</dbReference>
<evidence type="ECO:0000256" key="13">
    <source>
        <dbReference type="SAM" id="MobiDB-lite"/>
    </source>
</evidence>
<feature type="transmembrane region" description="Helical" evidence="12">
    <location>
        <begin position="296"/>
        <end position="315"/>
    </location>
</feature>
<keyword evidence="12" id="KW-0808">Transferase</keyword>
<evidence type="ECO:0000313" key="15">
    <source>
        <dbReference type="EMBL" id="PWN28927.1"/>
    </source>
</evidence>
<dbReference type="PROSITE" id="PS50216">
    <property type="entry name" value="DHHC"/>
    <property type="match status" value="1"/>
</dbReference>
<feature type="repeat" description="ANK" evidence="11">
    <location>
        <begin position="55"/>
        <end position="87"/>
    </location>
</feature>
<dbReference type="SUPFAM" id="SSF48403">
    <property type="entry name" value="Ankyrin repeat"/>
    <property type="match status" value="1"/>
</dbReference>
<evidence type="ECO:0000256" key="12">
    <source>
        <dbReference type="RuleBase" id="RU079119"/>
    </source>
</evidence>
<sequence>MATLDSSAVAGPSSRPATPSTSAATIHTAAQRGDVYTVCQLIDSGQATANDRDEDDVTPLHWAAINAQVPVCRALLDKGAVVDAKGGELVATPLQWAARNGHLFVMHALLQAGADPTVCDSQGFNTLHLTTHSSAVMPLLLVLSHPSFSTSRQLDHPDTQGHTPLMWAAYQGDAISLSLLLSYGSNIHARDESGLTPLHWAVVKGNRLCIRKLLEAGADCAAKENNGKTARDMSVELKSHSSYAKACSDSGLEEDGRRRKAPLSERNTHIAILLIPLPTFYLIFTIFGLFPWYTAVPFAAATFSGMHHVVTHVILDPKQGDSIKKSKYFLAIVSQSIILVGWSWLRTLVHSTPGHMLANVTFFVSWVICLGSLYLAASLKPGYCVLPKSETYRRQMIAQLADEGRLNGMNFCIDCLARRPLRSKHCRICKRCVARFDHHCPWVANCVGVRNHRQFIIFLASLVVGVLSFDWLAWQYYNLNAPVLMPPAVEPLLPTPLSSVSAYDSFLLANVSWASLQLSWVTILLGAQFYQIARQMTTLEVSNLGRYGFMGGKGGSSMATQEGFMAQRQAAIDAAAAAAGEAGPLGVEGGEQEQDASKPGAGHPAPAGAAGGSGASAGHRHGHGSALASAKRVGDWLLSIVGLDLYTKGKAGEGLRKAGQGGNPFDLGLTINCQDFWSRGRELDVSYESLYDVPEEGFRARHRSAKRARKRSSRYADSISSFRGLLGRDEEEEDYGGYGAEAMDVEEGRIGERERLFDAEREAAALDDEAAGGIVNRDASAGRRSLNLKGAWELSDSRVGAPSSTSNGHAHHASRESAIDDAGPLSRPMTPGSAKGKASHQD</sequence>
<evidence type="ECO:0000256" key="2">
    <source>
        <dbReference type="ARBA" id="ARBA00010104"/>
    </source>
</evidence>
<comment type="catalytic activity">
    <reaction evidence="10 12">
        <text>L-cysteinyl-[protein] + hexadecanoyl-CoA = S-hexadecanoyl-L-cysteinyl-[protein] + CoA</text>
        <dbReference type="Rhea" id="RHEA:36683"/>
        <dbReference type="Rhea" id="RHEA-COMP:10131"/>
        <dbReference type="Rhea" id="RHEA-COMP:11032"/>
        <dbReference type="ChEBI" id="CHEBI:29950"/>
        <dbReference type="ChEBI" id="CHEBI:57287"/>
        <dbReference type="ChEBI" id="CHEBI:57379"/>
        <dbReference type="ChEBI" id="CHEBI:74151"/>
        <dbReference type="EC" id="2.3.1.225"/>
    </reaction>
</comment>
<dbReference type="GeneID" id="37027483"/>
<evidence type="ECO:0000259" key="14">
    <source>
        <dbReference type="Pfam" id="PF01529"/>
    </source>
</evidence>
<reference evidence="15 16" key="1">
    <citation type="journal article" date="2018" name="Mol. Biol. Evol.">
        <title>Broad Genomic Sampling Reveals a Smut Pathogenic Ancestry of the Fungal Clade Ustilaginomycotina.</title>
        <authorList>
            <person name="Kijpornyongpan T."/>
            <person name="Mondo S.J."/>
            <person name="Barry K."/>
            <person name="Sandor L."/>
            <person name="Lee J."/>
            <person name="Lipzen A."/>
            <person name="Pangilinan J."/>
            <person name="LaButti K."/>
            <person name="Hainaut M."/>
            <person name="Henrissat B."/>
            <person name="Grigoriev I.V."/>
            <person name="Spatafora J.W."/>
            <person name="Aime M.C."/>
        </authorList>
    </citation>
    <scope>NUCLEOTIDE SEQUENCE [LARGE SCALE GENOMIC DNA]</scope>
    <source>
        <strain evidence="15 16">MCA 5214</strain>
    </source>
</reference>
<dbReference type="PANTHER" id="PTHR24161:SF85">
    <property type="entry name" value="PALMITOYLTRANSFERASE HIP14"/>
    <property type="match status" value="1"/>
</dbReference>
<comment type="subcellular location">
    <subcellularLocation>
        <location evidence="1">Membrane</location>
        <topology evidence="1">Multi-pass membrane protein</topology>
    </subcellularLocation>
</comment>
<keyword evidence="12" id="KW-0012">Acyltransferase</keyword>
<feature type="transmembrane region" description="Helical" evidence="12">
    <location>
        <begin position="268"/>
        <end position="290"/>
    </location>
</feature>
<evidence type="ECO:0000256" key="6">
    <source>
        <dbReference type="ARBA" id="ARBA00023043"/>
    </source>
</evidence>
<feature type="compositionally biased region" description="Low complexity" evidence="13">
    <location>
        <begin position="10"/>
        <end position="23"/>
    </location>
</feature>
<dbReference type="Proteomes" id="UP000245884">
    <property type="component" value="Unassembled WGS sequence"/>
</dbReference>
<dbReference type="InterPro" id="IPR002110">
    <property type="entry name" value="Ankyrin_rpt"/>
</dbReference>
<accession>A0A316UUE4</accession>
<gene>
    <name evidence="15" type="ORF">BDZ90DRAFT_230930</name>
</gene>
<keyword evidence="8" id="KW-0564">Palmitate</keyword>
<name>A0A316UUE4_9BASI</name>
<feature type="region of interest" description="Disordered" evidence="13">
    <location>
        <begin position="1"/>
        <end position="23"/>
    </location>
</feature>
<evidence type="ECO:0000256" key="10">
    <source>
        <dbReference type="ARBA" id="ARBA00048048"/>
    </source>
</evidence>
<evidence type="ECO:0000256" key="11">
    <source>
        <dbReference type="PROSITE-ProRule" id="PRU00023"/>
    </source>
</evidence>
<protein>
    <recommendedName>
        <fullName evidence="12">Palmitoyltransferase</fullName>
        <ecNumber evidence="12">2.3.1.225</ecNumber>
    </recommendedName>
</protein>
<keyword evidence="9" id="KW-0449">Lipoprotein</keyword>
<dbReference type="RefSeq" id="XP_025363539.1">
    <property type="nucleotide sequence ID" value="XM_025505660.1"/>
</dbReference>
<feature type="transmembrane region" description="Helical" evidence="12">
    <location>
        <begin position="455"/>
        <end position="477"/>
    </location>
</feature>
<comment type="domain">
    <text evidence="12">The DHHC domain is required for palmitoyltransferase activity.</text>
</comment>
<dbReference type="AlphaFoldDB" id="A0A316UUE4"/>
<feature type="region of interest" description="Disordered" evidence="13">
    <location>
        <begin position="583"/>
        <end position="623"/>
    </location>
</feature>
<dbReference type="PROSITE" id="PS50088">
    <property type="entry name" value="ANK_REPEAT"/>
    <property type="match status" value="4"/>
</dbReference>
<proteinExistence type="inferred from homology"/>
<dbReference type="PANTHER" id="PTHR24161">
    <property type="entry name" value="ANK_REP_REGION DOMAIN-CONTAINING PROTEIN-RELATED"/>
    <property type="match status" value="1"/>
</dbReference>
<evidence type="ECO:0000256" key="9">
    <source>
        <dbReference type="ARBA" id="ARBA00023288"/>
    </source>
</evidence>
<dbReference type="STRING" id="1569628.A0A316UUE4"/>
<evidence type="ECO:0000256" key="1">
    <source>
        <dbReference type="ARBA" id="ARBA00004141"/>
    </source>
</evidence>
<feature type="transmembrane region" description="Helical" evidence="12">
    <location>
        <begin position="327"/>
        <end position="345"/>
    </location>
</feature>
<evidence type="ECO:0000256" key="3">
    <source>
        <dbReference type="ARBA" id="ARBA00022692"/>
    </source>
</evidence>
<evidence type="ECO:0000256" key="7">
    <source>
        <dbReference type="ARBA" id="ARBA00023136"/>
    </source>
</evidence>
<feature type="repeat" description="ANK" evidence="11">
    <location>
        <begin position="193"/>
        <end position="225"/>
    </location>
</feature>
<evidence type="ECO:0000256" key="4">
    <source>
        <dbReference type="ARBA" id="ARBA00022737"/>
    </source>
</evidence>
<dbReference type="Gene3D" id="1.25.40.20">
    <property type="entry name" value="Ankyrin repeat-containing domain"/>
    <property type="match status" value="2"/>
</dbReference>
<keyword evidence="7 12" id="KW-0472">Membrane</keyword>
<feature type="compositionally biased region" description="Low complexity" evidence="13">
    <location>
        <begin position="597"/>
        <end position="608"/>
    </location>
</feature>
<dbReference type="InterPro" id="IPR036770">
    <property type="entry name" value="Ankyrin_rpt-contain_sf"/>
</dbReference>
<feature type="transmembrane region" description="Helical" evidence="12">
    <location>
        <begin position="357"/>
        <end position="377"/>
    </location>
</feature>
<dbReference type="GO" id="GO:0019706">
    <property type="term" value="F:protein-cysteine S-palmitoyltransferase activity"/>
    <property type="evidence" value="ECO:0007669"/>
    <property type="project" value="UniProtKB-EC"/>
</dbReference>
<evidence type="ECO:0000313" key="16">
    <source>
        <dbReference type="Proteomes" id="UP000245884"/>
    </source>
</evidence>
<dbReference type="Pfam" id="PF12796">
    <property type="entry name" value="Ank_2"/>
    <property type="match status" value="2"/>
</dbReference>
<keyword evidence="16" id="KW-1185">Reference proteome</keyword>
<dbReference type="EC" id="2.3.1.225" evidence="12"/>
<keyword evidence="3 12" id="KW-0812">Transmembrane</keyword>
<organism evidence="15 16">
    <name type="scientific">Jaminaea rosea</name>
    <dbReference type="NCBI Taxonomy" id="1569628"/>
    <lineage>
        <taxon>Eukaryota</taxon>
        <taxon>Fungi</taxon>
        <taxon>Dikarya</taxon>
        <taxon>Basidiomycota</taxon>
        <taxon>Ustilaginomycotina</taxon>
        <taxon>Exobasidiomycetes</taxon>
        <taxon>Microstromatales</taxon>
        <taxon>Microstromatales incertae sedis</taxon>
        <taxon>Jaminaea</taxon>
    </lineage>
</organism>
<dbReference type="OrthoDB" id="6781668at2759"/>
<dbReference type="EMBL" id="KZ819664">
    <property type="protein sequence ID" value="PWN28927.1"/>
    <property type="molecule type" value="Genomic_DNA"/>
</dbReference>
<dbReference type="GO" id="GO:0016020">
    <property type="term" value="C:membrane"/>
    <property type="evidence" value="ECO:0007669"/>
    <property type="project" value="UniProtKB-SubCell"/>
</dbReference>
<evidence type="ECO:0000256" key="8">
    <source>
        <dbReference type="ARBA" id="ARBA00023139"/>
    </source>
</evidence>
<comment type="similarity">
    <text evidence="2">Belongs to the DHHC palmitoyltransferase family. AKR/ZDHHC17 subfamily.</text>
</comment>
<feature type="domain" description="Palmitoyltransferase DHHC" evidence="14">
    <location>
        <begin position="409"/>
        <end position="541"/>
    </location>
</feature>
<keyword evidence="6 11" id="KW-0040">ANK repeat</keyword>
<feature type="region of interest" description="Disordered" evidence="13">
    <location>
        <begin position="793"/>
        <end position="842"/>
    </location>
</feature>
<keyword evidence="5 12" id="KW-1133">Transmembrane helix</keyword>
<keyword evidence="4" id="KW-0677">Repeat</keyword>
<dbReference type="Pfam" id="PF01529">
    <property type="entry name" value="DHHC"/>
    <property type="match status" value="1"/>
</dbReference>
<feature type="repeat" description="ANK" evidence="11">
    <location>
        <begin position="92"/>
        <end position="121"/>
    </location>
</feature>
<evidence type="ECO:0000256" key="5">
    <source>
        <dbReference type="ARBA" id="ARBA00022989"/>
    </source>
</evidence>
<dbReference type="InterPro" id="IPR001594">
    <property type="entry name" value="Palmitoyltrfase_DHHC"/>
</dbReference>
<dbReference type="SMART" id="SM00248">
    <property type="entry name" value="ANK"/>
    <property type="match status" value="5"/>
</dbReference>